<keyword evidence="2 3" id="KW-0342">GTP-binding</keyword>
<dbReference type="AlphaFoldDB" id="A0A0H5QM88"/>
<keyword evidence="1 3" id="KW-0547">Nucleotide-binding</keyword>
<feature type="non-terminal residue" evidence="5">
    <location>
        <position position="1"/>
    </location>
</feature>
<dbReference type="InterPro" id="IPR027417">
    <property type="entry name" value="P-loop_NTPase"/>
</dbReference>
<sequence length="176" mass="19391">KQLLPQVPKTKRSVATIYPVLDEPIVVVLMGLPFSGKTSLIAKLDAPVELLDNPNCIPRPPSTTRISEHPVYIGNDCVNFVDTPGRLSQTKEGEQLVGGADAIICTVDATDASRLQQSRLVIARLAQIRPRKSLILLLFTKSELMDALEKSKLLDEMMIEQETLSNIKIECISLTQ</sequence>
<evidence type="ECO:0000256" key="3">
    <source>
        <dbReference type="PIRSR" id="PIRSR606689-1"/>
    </source>
</evidence>
<keyword evidence="4" id="KW-0479">Metal-binding</keyword>
<dbReference type="GO" id="GO:0005525">
    <property type="term" value="F:GTP binding"/>
    <property type="evidence" value="ECO:0007669"/>
    <property type="project" value="UniProtKB-KW"/>
</dbReference>
<feature type="binding site" evidence="3">
    <location>
        <position position="85"/>
    </location>
    <ligand>
        <name>GTP</name>
        <dbReference type="ChEBI" id="CHEBI:37565"/>
    </ligand>
</feature>
<dbReference type="Gene3D" id="3.40.50.300">
    <property type="entry name" value="P-loop containing nucleotide triphosphate hydrolases"/>
    <property type="match status" value="1"/>
</dbReference>
<protein>
    <recommendedName>
        <fullName evidence="6">G domain-containing protein</fullName>
    </recommendedName>
</protein>
<organism evidence="5">
    <name type="scientific">Spongospora subterranea</name>
    <dbReference type="NCBI Taxonomy" id="70186"/>
    <lineage>
        <taxon>Eukaryota</taxon>
        <taxon>Sar</taxon>
        <taxon>Rhizaria</taxon>
        <taxon>Endomyxa</taxon>
        <taxon>Phytomyxea</taxon>
        <taxon>Plasmodiophorida</taxon>
        <taxon>Plasmodiophoridae</taxon>
        <taxon>Spongospora</taxon>
    </lineage>
</organism>
<evidence type="ECO:0000313" key="5">
    <source>
        <dbReference type="EMBL" id="CRZ02496.1"/>
    </source>
</evidence>
<dbReference type="CDD" id="cd00882">
    <property type="entry name" value="Ras_like_GTPase"/>
    <property type="match status" value="1"/>
</dbReference>
<dbReference type="SUPFAM" id="SSF52540">
    <property type="entry name" value="P-loop containing nucleoside triphosphate hydrolases"/>
    <property type="match status" value="1"/>
</dbReference>
<evidence type="ECO:0008006" key="6">
    <source>
        <dbReference type="Google" id="ProtNLM"/>
    </source>
</evidence>
<feature type="binding site" evidence="4">
    <location>
        <position position="63"/>
    </location>
    <ligand>
        <name>Mg(2+)</name>
        <dbReference type="ChEBI" id="CHEBI:18420"/>
    </ligand>
</feature>
<dbReference type="InterPro" id="IPR006689">
    <property type="entry name" value="Small_GTPase_ARF/SAR"/>
</dbReference>
<accession>A0A0H5QM88</accession>
<dbReference type="EMBL" id="HACM01002054">
    <property type="protein sequence ID" value="CRZ02496.1"/>
    <property type="molecule type" value="Transcribed_RNA"/>
</dbReference>
<evidence type="ECO:0000256" key="2">
    <source>
        <dbReference type="ARBA" id="ARBA00023134"/>
    </source>
</evidence>
<reference evidence="5" key="1">
    <citation type="submission" date="2015-04" db="EMBL/GenBank/DDBJ databases">
        <title>The genome sequence of the plant pathogenic Rhizarian Plasmodiophora brassicae reveals insights in its biotrophic life cycle and the origin of chitin synthesis.</title>
        <authorList>
            <person name="Schwelm A."/>
            <person name="Fogelqvist J."/>
            <person name="Knaust A."/>
            <person name="Julke S."/>
            <person name="Lilja T."/>
            <person name="Dhandapani V."/>
            <person name="Bonilla-Rosso G."/>
            <person name="Karlsson M."/>
            <person name="Shevchenko A."/>
            <person name="Choi S.R."/>
            <person name="Kim H.G."/>
            <person name="Park J.Y."/>
            <person name="Lim Y.P."/>
            <person name="Ludwig-Muller J."/>
            <person name="Dixelius C."/>
        </authorList>
    </citation>
    <scope>NUCLEOTIDE SEQUENCE</scope>
    <source>
        <tissue evidence="5">Potato root galls</tissue>
    </source>
</reference>
<dbReference type="Pfam" id="PF00025">
    <property type="entry name" value="Arf"/>
    <property type="match status" value="1"/>
</dbReference>
<feature type="binding site" evidence="4">
    <location>
        <position position="38"/>
    </location>
    <ligand>
        <name>Mg(2+)</name>
        <dbReference type="ChEBI" id="CHEBI:18420"/>
    </ligand>
</feature>
<evidence type="ECO:0000256" key="1">
    <source>
        <dbReference type="ARBA" id="ARBA00022741"/>
    </source>
</evidence>
<keyword evidence="4" id="KW-0460">Magnesium</keyword>
<proteinExistence type="predicted"/>
<feature type="non-terminal residue" evidence="5">
    <location>
        <position position="176"/>
    </location>
</feature>
<dbReference type="GO" id="GO:0046872">
    <property type="term" value="F:metal ion binding"/>
    <property type="evidence" value="ECO:0007669"/>
    <property type="project" value="UniProtKB-KW"/>
</dbReference>
<name>A0A0H5QM88_9EUKA</name>
<dbReference type="GO" id="GO:0003924">
    <property type="term" value="F:GTPase activity"/>
    <property type="evidence" value="ECO:0007669"/>
    <property type="project" value="InterPro"/>
</dbReference>
<evidence type="ECO:0000256" key="4">
    <source>
        <dbReference type="PIRSR" id="PIRSR606689-2"/>
    </source>
</evidence>
<feature type="binding site" evidence="3">
    <location>
        <begin position="31"/>
        <end position="38"/>
    </location>
    <ligand>
        <name>GTP</name>
        <dbReference type="ChEBI" id="CHEBI:37565"/>
    </ligand>
</feature>